<dbReference type="PANTHER" id="PTHR31625">
    <property type="match status" value="1"/>
</dbReference>
<dbReference type="Gene3D" id="3.30.559.10">
    <property type="entry name" value="Chloramphenicol acetyltransferase-like domain"/>
    <property type="match status" value="2"/>
</dbReference>
<dbReference type="AlphaFoldDB" id="A0A4U6UV31"/>
<evidence type="ECO:0000256" key="2">
    <source>
        <dbReference type="ARBA" id="ARBA00023315"/>
    </source>
</evidence>
<dbReference type="Gramene" id="TKW19622">
    <property type="protein sequence ID" value="TKW19622"/>
    <property type="gene ID" value="SEVIR_4G032500v2"/>
</dbReference>
<dbReference type="Proteomes" id="UP000298652">
    <property type="component" value="Chromosome 4"/>
</dbReference>
<organism evidence="3 4">
    <name type="scientific">Setaria viridis</name>
    <name type="common">Green bristlegrass</name>
    <name type="synonym">Setaria italica subsp. viridis</name>
    <dbReference type="NCBI Taxonomy" id="4556"/>
    <lineage>
        <taxon>Eukaryota</taxon>
        <taxon>Viridiplantae</taxon>
        <taxon>Streptophyta</taxon>
        <taxon>Embryophyta</taxon>
        <taxon>Tracheophyta</taxon>
        <taxon>Spermatophyta</taxon>
        <taxon>Magnoliopsida</taxon>
        <taxon>Liliopsida</taxon>
        <taxon>Poales</taxon>
        <taxon>Poaceae</taxon>
        <taxon>PACMAD clade</taxon>
        <taxon>Panicoideae</taxon>
        <taxon>Panicodae</taxon>
        <taxon>Paniceae</taxon>
        <taxon>Cenchrinae</taxon>
        <taxon>Setaria</taxon>
    </lineage>
</organism>
<evidence type="ECO:0000313" key="3">
    <source>
        <dbReference type="EMBL" id="TKW19622.1"/>
    </source>
</evidence>
<dbReference type="Pfam" id="PF02458">
    <property type="entry name" value="Transferase"/>
    <property type="match status" value="1"/>
</dbReference>
<proteinExistence type="predicted"/>
<keyword evidence="4" id="KW-1185">Reference proteome</keyword>
<protein>
    <submittedName>
        <fullName evidence="3">Uncharacterized protein</fullName>
    </submittedName>
</protein>
<keyword evidence="1" id="KW-0808">Transferase</keyword>
<reference evidence="3" key="1">
    <citation type="submission" date="2019-03" db="EMBL/GenBank/DDBJ databases">
        <title>WGS assembly of Setaria viridis.</title>
        <authorList>
            <person name="Huang P."/>
            <person name="Jenkins J."/>
            <person name="Grimwood J."/>
            <person name="Barry K."/>
            <person name="Healey A."/>
            <person name="Mamidi S."/>
            <person name="Sreedasyam A."/>
            <person name="Shu S."/>
            <person name="Feldman M."/>
            <person name="Wu J."/>
            <person name="Yu Y."/>
            <person name="Chen C."/>
            <person name="Johnson J."/>
            <person name="Rokhsar D."/>
            <person name="Baxter I."/>
            <person name="Schmutz J."/>
            <person name="Brutnell T."/>
            <person name="Kellogg E."/>
        </authorList>
    </citation>
    <scope>NUCLEOTIDE SEQUENCE [LARGE SCALE GENOMIC DNA]</scope>
</reference>
<sequence>MSSPRLRILSLTHVLPDRDRAAAYSPPPPLPDDGLVELSFMEVLFVDRVMPMRRLFFYEGPGVPAFPRLVRSLRSSLAVALALFPPLSGKLAHRPSAAAGDVVVDCSPAAVSSGVKFVEAEYGGGIEDMRRVAGGGSDEGDREALTELGPELDATRLPAPVLAVQVTRPAVGRAAVVAVALHHAVADGHSAWQFMRAWAALSRMEVSPSRAGADLAPPAFDRTPLRYPEADELARKILRTVAPALPVISSSSSCLPPDCLRRTFLIHAGEIQLVKQHIRAQSQTTGEQADKPPSTYLAVSSLVWTSVARAKFRDLAGGDANFLVPVDFRRRLGSPIDERYFGDCVVPCVARAAVRDLLDGGGAGLARAAAAIRDAIRVQPECPVRAMEAWLESLRTVPRVRERFTFTGSSNRFMAYETDFGWGAPSRVELLSLFAMELVLLLGAQDGGVQVTATLRPEHMEAFASNLGRFSGRGDGRRLRIGRP</sequence>
<dbReference type="InterPro" id="IPR023213">
    <property type="entry name" value="CAT-like_dom_sf"/>
</dbReference>
<evidence type="ECO:0000256" key="1">
    <source>
        <dbReference type="ARBA" id="ARBA00022679"/>
    </source>
</evidence>
<dbReference type="InterPro" id="IPR051504">
    <property type="entry name" value="Plant_metabolite_acyltrans"/>
</dbReference>
<keyword evidence="2" id="KW-0012">Acyltransferase</keyword>
<evidence type="ECO:0000313" key="4">
    <source>
        <dbReference type="Proteomes" id="UP000298652"/>
    </source>
</evidence>
<dbReference type="GO" id="GO:0016747">
    <property type="term" value="F:acyltransferase activity, transferring groups other than amino-acyl groups"/>
    <property type="evidence" value="ECO:0007669"/>
    <property type="project" value="UniProtKB-ARBA"/>
</dbReference>
<name>A0A4U6UV31_SETVI</name>
<dbReference type="EMBL" id="CM016555">
    <property type="protein sequence ID" value="TKW19622.1"/>
    <property type="molecule type" value="Genomic_DNA"/>
</dbReference>
<accession>A0A4U6UV31</accession>
<gene>
    <name evidence="3" type="ORF">SEVIR_4G032500v2</name>
</gene>